<accession>A0ACB8EGS2</accession>
<dbReference type="EMBL" id="CM037616">
    <property type="protein sequence ID" value="KAH7991547.1"/>
    <property type="molecule type" value="Genomic_DNA"/>
</dbReference>
<keyword evidence="2" id="KW-1185">Reference proteome</keyword>
<evidence type="ECO:0000313" key="1">
    <source>
        <dbReference type="EMBL" id="KAH7991547.1"/>
    </source>
</evidence>
<protein>
    <submittedName>
        <fullName evidence="1">Uncharacterized protein</fullName>
    </submittedName>
</protein>
<name>A0ACB8EGS2_9SAUR</name>
<evidence type="ECO:0000313" key="2">
    <source>
        <dbReference type="Proteomes" id="UP000827872"/>
    </source>
</evidence>
<dbReference type="Proteomes" id="UP000827872">
    <property type="component" value="Linkage Group LG03"/>
</dbReference>
<proteinExistence type="predicted"/>
<organism evidence="1 2">
    <name type="scientific">Sphaerodactylus townsendi</name>
    <dbReference type="NCBI Taxonomy" id="933632"/>
    <lineage>
        <taxon>Eukaryota</taxon>
        <taxon>Metazoa</taxon>
        <taxon>Chordata</taxon>
        <taxon>Craniata</taxon>
        <taxon>Vertebrata</taxon>
        <taxon>Euteleostomi</taxon>
        <taxon>Lepidosauria</taxon>
        <taxon>Squamata</taxon>
        <taxon>Bifurcata</taxon>
        <taxon>Gekkota</taxon>
        <taxon>Sphaerodactylidae</taxon>
        <taxon>Sphaerodactylus</taxon>
    </lineage>
</organism>
<gene>
    <name evidence="1" type="ORF">K3G42_007240</name>
</gene>
<comment type="caution">
    <text evidence="1">The sequence shown here is derived from an EMBL/GenBank/DDBJ whole genome shotgun (WGS) entry which is preliminary data.</text>
</comment>
<sequence>MNYPKRFDPAPCVLGSRGFSSGKHHWTVDVGDGTFWAVGVAQESVQRKGQFSFIPEEGIWAVSFSNGQHKALTSPPDLIDLNSPLKKIQVCLDYERQTVAFYNVELQRFCAFHIKLEIKKLLLVDKMCEK</sequence>
<reference evidence="1" key="1">
    <citation type="submission" date="2021-08" db="EMBL/GenBank/DDBJ databases">
        <title>The first chromosome-level gecko genome reveals the dynamic sex chromosomes of Neotropical dwarf geckos (Sphaerodactylidae: Sphaerodactylus).</title>
        <authorList>
            <person name="Pinto B.J."/>
            <person name="Keating S.E."/>
            <person name="Gamble T."/>
        </authorList>
    </citation>
    <scope>NUCLEOTIDE SEQUENCE</scope>
    <source>
        <strain evidence="1">TG3544</strain>
    </source>
</reference>